<sequence length="118" mass="13649">MRQITHAFDDISFNLDAYFDKFALLPNMDDPLWLKVLIDIATLSVTIVFSSVISNFNKQLPHFIENPKRFDFTKELPGGMLTNGMNEAKTPRELSKKYGIWKAEDQHDTEAWIGELQK</sequence>
<keyword evidence="1" id="KW-0812">Transmembrane</keyword>
<gene>
    <name evidence="2" type="ORF">VHEMI07296</name>
</gene>
<evidence type="ECO:0000313" key="2">
    <source>
        <dbReference type="EMBL" id="CEJ91594.1"/>
    </source>
</evidence>
<evidence type="ECO:0000313" key="3">
    <source>
        <dbReference type="Proteomes" id="UP000039046"/>
    </source>
</evidence>
<keyword evidence="3" id="KW-1185">Reference proteome</keyword>
<evidence type="ECO:0000256" key="1">
    <source>
        <dbReference type="SAM" id="Phobius"/>
    </source>
</evidence>
<keyword evidence="1" id="KW-0472">Membrane</keyword>
<proteinExistence type="predicted"/>
<accession>A0A0A1T9X3</accession>
<name>A0A0A1T9X3_9HYPO</name>
<dbReference type="OrthoDB" id="73875at2759"/>
<organism evidence="2 3">
    <name type="scientific">[Torrubiella] hemipterigena</name>
    <dbReference type="NCBI Taxonomy" id="1531966"/>
    <lineage>
        <taxon>Eukaryota</taxon>
        <taxon>Fungi</taxon>
        <taxon>Dikarya</taxon>
        <taxon>Ascomycota</taxon>
        <taxon>Pezizomycotina</taxon>
        <taxon>Sordariomycetes</taxon>
        <taxon>Hypocreomycetidae</taxon>
        <taxon>Hypocreales</taxon>
        <taxon>Clavicipitaceae</taxon>
        <taxon>Clavicipitaceae incertae sedis</taxon>
        <taxon>'Torrubiella' clade</taxon>
    </lineage>
</organism>
<dbReference type="HOGENOM" id="CLU_2074778_0_0_1"/>
<protein>
    <submittedName>
        <fullName evidence="2">Uncharacterized protein</fullName>
    </submittedName>
</protein>
<reference evidence="2 3" key="1">
    <citation type="journal article" date="2015" name="Genome Announc.">
        <title>Draft Genome Sequence and Gene Annotation of the Entomopathogenic Fungus Verticillium hemipterigenum.</title>
        <authorList>
            <person name="Horn F."/>
            <person name="Habel A."/>
            <person name="Scharf D.H."/>
            <person name="Dworschak J."/>
            <person name="Brakhage A.A."/>
            <person name="Guthke R."/>
            <person name="Hertweck C."/>
            <person name="Linde J."/>
        </authorList>
    </citation>
    <scope>NUCLEOTIDE SEQUENCE [LARGE SCALE GENOMIC DNA]</scope>
</reference>
<keyword evidence="1" id="KW-1133">Transmembrane helix</keyword>
<dbReference type="AlphaFoldDB" id="A0A0A1T9X3"/>
<dbReference type="Proteomes" id="UP000039046">
    <property type="component" value="Unassembled WGS sequence"/>
</dbReference>
<dbReference type="EMBL" id="CDHN01000004">
    <property type="protein sequence ID" value="CEJ91594.1"/>
    <property type="molecule type" value="Genomic_DNA"/>
</dbReference>
<feature type="transmembrane region" description="Helical" evidence="1">
    <location>
        <begin position="32"/>
        <end position="53"/>
    </location>
</feature>